<feature type="transmembrane region" description="Helical" evidence="1">
    <location>
        <begin position="258"/>
        <end position="276"/>
    </location>
</feature>
<accession>A0A0D8JB20</accession>
<dbReference type="InterPro" id="IPR027268">
    <property type="entry name" value="Peptidase_M4/M1_CTD_sf"/>
</dbReference>
<proteinExistence type="predicted"/>
<dbReference type="STRING" id="1544798.LH29_16550"/>
<dbReference type="EMBL" id="JRHC01000004">
    <property type="protein sequence ID" value="KJF42998.1"/>
    <property type="molecule type" value="Genomic_DNA"/>
</dbReference>
<dbReference type="RefSeq" id="WP_045031524.1">
    <property type="nucleotide sequence ID" value="NZ_JRHC01000004.1"/>
</dbReference>
<feature type="transmembrane region" description="Helical" evidence="1">
    <location>
        <begin position="22"/>
        <end position="40"/>
    </location>
</feature>
<feature type="transmembrane region" description="Helical" evidence="1">
    <location>
        <begin position="118"/>
        <end position="137"/>
    </location>
</feature>
<evidence type="ECO:0000256" key="1">
    <source>
        <dbReference type="SAM" id="Phobius"/>
    </source>
</evidence>
<dbReference type="InterPro" id="IPR033803">
    <property type="entry name" value="CBD-like_Golvesin-Xly"/>
</dbReference>
<gene>
    <name evidence="3" type="ORF">LH29_16550</name>
</gene>
<dbReference type="AlphaFoldDB" id="A0A0D8JB20"/>
<evidence type="ECO:0000313" key="4">
    <source>
        <dbReference type="Proteomes" id="UP000032544"/>
    </source>
</evidence>
<feature type="domain" description="Golvesin/Xly CBD-like" evidence="2">
    <location>
        <begin position="991"/>
        <end position="1113"/>
    </location>
</feature>
<reference evidence="3 4" key="1">
    <citation type="submission" date="2014-09" db="EMBL/GenBank/DDBJ databases">
        <title>Draft Genome Sequence of Draconibacterium sp. JN14CK-3.</title>
        <authorList>
            <person name="Dong C."/>
            <person name="Lai Q."/>
            <person name="Shao Z."/>
        </authorList>
    </citation>
    <scope>NUCLEOTIDE SEQUENCE [LARGE SCALE GENOMIC DNA]</scope>
    <source>
        <strain evidence="3 4">JN14CK-3</strain>
    </source>
</reference>
<organism evidence="3 4">
    <name type="scientific">Draconibacterium sediminis</name>
    <dbReference type="NCBI Taxonomy" id="1544798"/>
    <lineage>
        <taxon>Bacteria</taxon>
        <taxon>Pseudomonadati</taxon>
        <taxon>Bacteroidota</taxon>
        <taxon>Bacteroidia</taxon>
        <taxon>Marinilabiliales</taxon>
        <taxon>Prolixibacteraceae</taxon>
        <taxon>Draconibacterium</taxon>
    </lineage>
</organism>
<dbReference type="PATRIC" id="fig|1544798.3.peg.3477"/>
<comment type="caution">
    <text evidence="3">The sequence shown here is derived from an EMBL/GenBank/DDBJ whole genome shotgun (WGS) entry which is preliminary data.</text>
</comment>
<keyword evidence="1" id="KW-1133">Transmembrane helix</keyword>
<feature type="transmembrane region" description="Helical" evidence="1">
    <location>
        <begin position="177"/>
        <end position="202"/>
    </location>
</feature>
<keyword evidence="4" id="KW-1185">Reference proteome</keyword>
<keyword evidence="1" id="KW-0472">Membrane</keyword>
<feature type="transmembrane region" description="Helical" evidence="1">
    <location>
        <begin position="60"/>
        <end position="81"/>
    </location>
</feature>
<evidence type="ECO:0000313" key="3">
    <source>
        <dbReference type="EMBL" id="KJF42998.1"/>
    </source>
</evidence>
<dbReference type="OrthoDB" id="1108570at2"/>
<keyword evidence="1" id="KW-0812">Transmembrane</keyword>
<dbReference type="Gene3D" id="1.10.390.10">
    <property type="entry name" value="Neutral Protease Domain 2"/>
    <property type="match status" value="1"/>
</dbReference>
<sequence length="1115" mass="127212">MISLHNIFSIAKYERKTLFRSWFFRIFSILSLFVLFGMNFGMVIEGGGGESWAIRAIPSAIPYFNLLILNVAQAVIAVFLASDFLKRDKKLDTTEVIYMRSMTNGEYVIGKTLGNMQVFMILNVAVVILALVFNALAKGTPIDWVSYGVYLVLISIPTLVFIMGLSFLLMSVIRNQAITFVLVLGYIGITLFLLQAKYYYIFDYMAFNIPMLSSDIVGFSNLDVILIHRGIYFGLGSGFIFLTIFLLKRLPQSEAMTYVSLIFSVIFIGGAGYLAFNHINSFKKTEALRADIIELNNQYVKEPLADVLSHDIVLDHNGESLNVQSAMLLKNNLQQPLSKLIFSLNAGLEITDLKINGKTAPFVREDHLVIVSDQPGLQPGDSTKVEFTYNGTIDEAYCYLDIDEELRQEKYGQFVLNVDKRYAFVTPDYVLLTREANWYPKVGVTYSSEDVSWYKPEFVDYSLTVNTKEGLQAVSEGEMTAVSAGKFHFEPQTPLTQLSLAIGKYEYKSLEHNDFEFGIWLIEGHDHFSTVFPESKDTLASVIYERFEDFQRGYNLEYNSDKLALVEVPAQFKTYERMWTSVQEVIQPGKVLIQEKGYMFREADFEKQKERMDRWRGRGGGGEMTDEDKELRVLGQFLEKFTEENETERRWRRGEMSMDQSQNPYFIFPWLYNFQNNIQSDKWPITNRVFEAYLKSQSTDMRSIFMSSMSGESPEIMANIALQDYSFEEILADPDQSDIVNSVIKLKGDVLFSTVKLEAGEEDFEDFLRGVLEKYKYQNISFEEFDEEIKARFGIELEPMMNGWFKAKTLPGYLVSPIKGVKVKSGDAMKTMISLKVTNFSDVDGLVKLTFRLGGGGGGRGFGPPGMGSEDAIDKLIELAAHQTKELSYLFDGAPRMVIFNSLTSKNVPQTYMEMFREVEEDLKARVWEGERISSTPVQTKLPNEEIVDNEDPGFEITENHQVSLLEKLIVKEEETKQKYSSVNQWRPPLSWTATTSDEFYGEYVRSAYYIKGGNGEQVARWNVPVKEAGYYDVYYHFYKGRGFGRNRGEEKGSLNFIIHGDDGAEEAFLDSQSAETGWVHLGSFYFSSEKAVIELTDKTELRMIYADAVKIVKL</sequence>
<name>A0A0D8JB20_9BACT</name>
<dbReference type="Pfam" id="PF25275">
    <property type="entry name" value="Golvesin_C"/>
    <property type="match status" value="1"/>
</dbReference>
<dbReference type="Proteomes" id="UP000032544">
    <property type="component" value="Unassembled WGS sequence"/>
</dbReference>
<evidence type="ECO:0000259" key="2">
    <source>
        <dbReference type="Pfam" id="PF25275"/>
    </source>
</evidence>
<feature type="transmembrane region" description="Helical" evidence="1">
    <location>
        <begin position="222"/>
        <end position="246"/>
    </location>
</feature>
<protein>
    <recommendedName>
        <fullName evidence="2">Golvesin/Xly CBD-like domain-containing protein</fullName>
    </recommendedName>
</protein>
<dbReference type="GO" id="GO:0005886">
    <property type="term" value="C:plasma membrane"/>
    <property type="evidence" value="ECO:0007669"/>
    <property type="project" value="UniProtKB-SubCell"/>
</dbReference>
<feature type="transmembrane region" description="Helical" evidence="1">
    <location>
        <begin position="149"/>
        <end position="170"/>
    </location>
</feature>
<dbReference type="SUPFAM" id="SSF55486">
    <property type="entry name" value="Metalloproteases ('zincins'), catalytic domain"/>
    <property type="match status" value="1"/>
</dbReference>
<dbReference type="GO" id="GO:0140359">
    <property type="term" value="F:ABC-type transporter activity"/>
    <property type="evidence" value="ECO:0007669"/>
    <property type="project" value="InterPro"/>
</dbReference>